<dbReference type="GO" id="GO:0016887">
    <property type="term" value="F:ATP hydrolysis activity"/>
    <property type="evidence" value="ECO:0007669"/>
    <property type="project" value="InterPro"/>
</dbReference>
<dbReference type="SMART" id="SM00382">
    <property type="entry name" value="AAA"/>
    <property type="match status" value="1"/>
</dbReference>
<keyword evidence="6 8" id="KW-1133">Transmembrane helix</keyword>
<evidence type="ECO:0000256" key="3">
    <source>
        <dbReference type="ARBA" id="ARBA00022692"/>
    </source>
</evidence>
<sequence>MGKKKDFYFDFKFVKAFFRLAPSFFLKGNWYSECMIIITLIFSVASEWVGYKIGMIPGKMYSALLDTNDGVFWHIMLIGSLMYIGKCLLIALVNFSSWCVYLAFRKNITNALHNTYFEGMTMYKLLYIYQSNIDNPDQRITQDVDKMCKNLAITIIPAALICPFVIGYYTYKTYTTAGIYGCGMVYGYFVIGTIVNRFLISPLSKWTSRVEKCEGNFRYKEVSIRDNCEQIALYRGQTFEKEESNKLLDKLLKTQFLLCAWRFPNFFWQNFFDYYGGLLSYGIQYIPIFLLHTYKNVDPQHLPEIISNNAFVYIYLVNSFTRLTDVALSSGEMAGFLQRIYELLRECKDMDGTRYNNTEKINQNDSRAYIFDKVNINTPKGQVIVKDMSISIDKNDNLLIRGQSGTGKTSIVRILSGLWKNYSGKISAKYTIDDIEIIPQKCYLPVGSLSLYQLIMFPSINVDDGFDTEMKSEDIFRLLNSLGMKHLLEKVCNIFDLLPNDFINTLTPGEIQRLVFIRAIIKNPKLIILDESTNSIDSETERIMYDIMKKHNIQYISIGHRDSLIKYHNKCLTLELDGKYTYENL</sequence>
<evidence type="ECO:0000256" key="8">
    <source>
        <dbReference type="SAM" id="Phobius"/>
    </source>
</evidence>
<dbReference type="Pfam" id="PF00005">
    <property type="entry name" value="ABC_tran"/>
    <property type="match status" value="1"/>
</dbReference>
<evidence type="ECO:0000256" key="7">
    <source>
        <dbReference type="ARBA" id="ARBA00023136"/>
    </source>
</evidence>
<keyword evidence="5" id="KW-0067">ATP-binding</keyword>
<dbReference type="InterPro" id="IPR011527">
    <property type="entry name" value="ABC1_TM_dom"/>
</dbReference>
<dbReference type="InterPro" id="IPR050835">
    <property type="entry name" value="ABC_transporter_sub-D"/>
</dbReference>
<dbReference type="GO" id="GO:0005524">
    <property type="term" value="F:ATP binding"/>
    <property type="evidence" value="ECO:0007669"/>
    <property type="project" value="UniProtKB-KW"/>
</dbReference>
<evidence type="ECO:0000313" key="11">
    <source>
        <dbReference type="WBParaSite" id="SSTP_0000818200.1"/>
    </source>
</evidence>
<evidence type="ECO:0000256" key="1">
    <source>
        <dbReference type="ARBA" id="ARBA00008575"/>
    </source>
</evidence>
<dbReference type="Pfam" id="PF06472">
    <property type="entry name" value="ABC_membrane_2"/>
    <property type="match status" value="1"/>
</dbReference>
<dbReference type="WBParaSite" id="TCONS_00000174.p1">
    <property type="protein sequence ID" value="TCONS_00000174.p1"/>
    <property type="gene ID" value="XLOC_000199"/>
</dbReference>
<organism evidence="11">
    <name type="scientific">Strongyloides stercoralis</name>
    <name type="common">Threadworm</name>
    <dbReference type="NCBI Taxonomy" id="6248"/>
    <lineage>
        <taxon>Eukaryota</taxon>
        <taxon>Metazoa</taxon>
        <taxon>Ecdysozoa</taxon>
        <taxon>Nematoda</taxon>
        <taxon>Chromadorea</taxon>
        <taxon>Rhabditida</taxon>
        <taxon>Tylenchina</taxon>
        <taxon>Panagrolaimomorpha</taxon>
        <taxon>Strongyloidoidea</taxon>
        <taxon>Strongyloididae</taxon>
        <taxon>Strongyloides</taxon>
    </lineage>
</organism>
<keyword evidence="4" id="KW-0547">Nucleotide-binding</keyword>
<evidence type="ECO:0000256" key="6">
    <source>
        <dbReference type="ARBA" id="ARBA00022989"/>
    </source>
</evidence>
<feature type="transmembrane region" description="Helical" evidence="8">
    <location>
        <begin position="71"/>
        <end position="104"/>
    </location>
</feature>
<evidence type="ECO:0000256" key="2">
    <source>
        <dbReference type="ARBA" id="ARBA00022448"/>
    </source>
</evidence>
<dbReference type="GO" id="GO:0005324">
    <property type="term" value="F:long-chain fatty acid transmembrane transporter activity"/>
    <property type="evidence" value="ECO:0007669"/>
    <property type="project" value="TreeGrafter"/>
</dbReference>
<evidence type="ECO:0000256" key="5">
    <source>
        <dbReference type="ARBA" id="ARBA00022840"/>
    </source>
</evidence>
<comment type="similarity">
    <text evidence="1">Belongs to the ABC transporter superfamily. ABCD family. Peroxisomal fatty acyl CoA transporter (TC 3.A.1.203) subfamily.</text>
</comment>
<evidence type="ECO:0000256" key="4">
    <source>
        <dbReference type="ARBA" id="ARBA00022741"/>
    </source>
</evidence>
<dbReference type="InterPro" id="IPR003593">
    <property type="entry name" value="AAA+_ATPase"/>
</dbReference>
<keyword evidence="10" id="KW-1185">Reference proteome</keyword>
<keyword evidence="3 8" id="KW-0812">Transmembrane</keyword>
<dbReference type="PROSITE" id="PS50893">
    <property type="entry name" value="ABC_TRANSPORTER_2"/>
    <property type="match status" value="1"/>
</dbReference>
<evidence type="ECO:0000313" key="12">
    <source>
        <dbReference type="WBParaSite" id="TCONS_00000174.p1"/>
    </source>
</evidence>
<dbReference type="Gene3D" id="1.20.1560.10">
    <property type="entry name" value="ABC transporter type 1, transmembrane domain"/>
    <property type="match status" value="1"/>
</dbReference>
<dbReference type="SUPFAM" id="SSF90123">
    <property type="entry name" value="ABC transporter transmembrane region"/>
    <property type="match status" value="1"/>
</dbReference>
<dbReference type="InterPro" id="IPR003439">
    <property type="entry name" value="ABC_transporter-like_ATP-bd"/>
</dbReference>
<reference evidence="11" key="1">
    <citation type="submission" date="2015-08" db="UniProtKB">
        <authorList>
            <consortium name="WormBaseParasite"/>
        </authorList>
    </citation>
    <scope>IDENTIFICATION</scope>
</reference>
<dbReference type="PANTHER" id="PTHR11384">
    <property type="entry name" value="ATP-BINDING CASSETTE, SUB-FAMILY D MEMBER"/>
    <property type="match status" value="1"/>
</dbReference>
<feature type="domain" description="ABC transporter" evidence="9">
    <location>
        <begin position="353"/>
        <end position="585"/>
    </location>
</feature>
<dbReference type="InterPro" id="IPR027417">
    <property type="entry name" value="P-loop_NTPase"/>
</dbReference>
<protein>
    <submittedName>
        <fullName evidence="11 12">ABC transporter domain-containing protein</fullName>
    </submittedName>
</protein>
<dbReference type="GO" id="GO:0140359">
    <property type="term" value="F:ABC-type transporter activity"/>
    <property type="evidence" value="ECO:0007669"/>
    <property type="project" value="InterPro"/>
</dbReference>
<feature type="transmembrane region" description="Helical" evidence="8">
    <location>
        <begin position="30"/>
        <end position="51"/>
    </location>
</feature>
<dbReference type="InterPro" id="IPR036640">
    <property type="entry name" value="ABC1_TM_sf"/>
</dbReference>
<dbReference type="InterPro" id="IPR025662">
    <property type="entry name" value="Sigma_54_int_dom_ATP-bd_1"/>
</dbReference>
<dbReference type="GO" id="GO:0007031">
    <property type="term" value="P:peroxisome organization"/>
    <property type="evidence" value="ECO:0007669"/>
    <property type="project" value="TreeGrafter"/>
</dbReference>
<keyword evidence="7 8" id="KW-0472">Membrane</keyword>
<keyword evidence="2" id="KW-0813">Transport</keyword>
<dbReference type="GO" id="GO:0005778">
    <property type="term" value="C:peroxisomal membrane"/>
    <property type="evidence" value="ECO:0007669"/>
    <property type="project" value="TreeGrafter"/>
</dbReference>
<proteinExistence type="inferred from homology"/>
<dbReference type="GO" id="GO:0006635">
    <property type="term" value="P:fatty acid beta-oxidation"/>
    <property type="evidence" value="ECO:0007669"/>
    <property type="project" value="TreeGrafter"/>
</dbReference>
<dbReference type="PANTHER" id="PTHR11384:SF65">
    <property type="entry name" value="ABC TRANSPORTER DOMAIN-CONTAINING PROTEIN"/>
    <property type="match status" value="1"/>
</dbReference>
<dbReference type="Proteomes" id="UP000035681">
    <property type="component" value="Unplaced"/>
</dbReference>
<accession>A0A0K0EFB9</accession>
<feature type="transmembrane region" description="Helical" evidence="8">
    <location>
        <begin position="177"/>
        <end position="199"/>
    </location>
</feature>
<dbReference type="WBParaSite" id="SSTP_0000818200.1">
    <property type="protein sequence ID" value="SSTP_0000818200.1"/>
    <property type="gene ID" value="SSTP_0000818200"/>
</dbReference>
<dbReference type="STRING" id="6248.A0A0K0EFB9"/>
<dbReference type="Gene3D" id="3.40.50.300">
    <property type="entry name" value="P-loop containing nucleotide triphosphate hydrolases"/>
    <property type="match status" value="1"/>
</dbReference>
<feature type="transmembrane region" description="Helical" evidence="8">
    <location>
        <begin position="151"/>
        <end position="171"/>
    </location>
</feature>
<evidence type="ECO:0000259" key="9">
    <source>
        <dbReference type="PROSITE" id="PS50893"/>
    </source>
</evidence>
<name>A0A0K0EFB9_STRER</name>
<dbReference type="SUPFAM" id="SSF52540">
    <property type="entry name" value="P-loop containing nucleoside triphosphate hydrolases"/>
    <property type="match status" value="1"/>
</dbReference>
<dbReference type="PROSITE" id="PS00675">
    <property type="entry name" value="SIGMA54_INTERACT_1"/>
    <property type="match status" value="1"/>
</dbReference>
<dbReference type="GO" id="GO:0015910">
    <property type="term" value="P:long-chain fatty acid import into peroxisome"/>
    <property type="evidence" value="ECO:0007669"/>
    <property type="project" value="TreeGrafter"/>
</dbReference>
<evidence type="ECO:0000313" key="10">
    <source>
        <dbReference type="Proteomes" id="UP000035681"/>
    </source>
</evidence>
<dbReference type="AlphaFoldDB" id="A0A0K0EFB9"/>
<dbReference type="GO" id="GO:0042760">
    <property type="term" value="P:very long-chain fatty acid catabolic process"/>
    <property type="evidence" value="ECO:0007669"/>
    <property type="project" value="TreeGrafter"/>
</dbReference>